<name>A0A9N9MV83_9CUCU</name>
<evidence type="ECO:0000313" key="2">
    <source>
        <dbReference type="EMBL" id="CAG9767776.1"/>
    </source>
</evidence>
<dbReference type="EMBL" id="OU892280">
    <property type="protein sequence ID" value="CAG9767776.1"/>
    <property type="molecule type" value="Genomic_DNA"/>
</dbReference>
<evidence type="ECO:0000256" key="1">
    <source>
        <dbReference type="SAM" id="SignalP"/>
    </source>
</evidence>
<feature type="signal peptide" evidence="1">
    <location>
        <begin position="1"/>
        <end position="24"/>
    </location>
</feature>
<accession>A0A9N9MV83</accession>
<dbReference type="AlphaFoldDB" id="A0A9N9MV83"/>
<proteinExistence type="predicted"/>
<evidence type="ECO:0000313" key="3">
    <source>
        <dbReference type="Proteomes" id="UP001152799"/>
    </source>
</evidence>
<gene>
    <name evidence="2" type="ORF">CEUTPL_LOCUS8332</name>
</gene>
<feature type="chain" id="PRO_5040174128" evidence="1">
    <location>
        <begin position="25"/>
        <end position="120"/>
    </location>
</feature>
<protein>
    <submittedName>
        <fullName evidence="2">Uncharacterized protein</fullName>
    </submittedName>
</protein>
<keyword evidence="3" id="KW-1185">Reference proteome</keyword>
<keyword evidence="1" id="KW-0732">Signal</keyword>
<organism evidence="2 3">
    <name type="scientific">Ceutorhynchus assimilis</name>
    <name type="common">cabbage seed weevil</name>
    <dbReference type="NCBI Taxonomy" id="467358"/>
    <lineage>
        <taxon>Eukaryota</taxon>
        <taxon>Metazoa</taxon>
        <taxon>Ecdysozoa</taxon>
        <taxon>Arthropoda</taxon>
        <taxon>Hexapoda</taxon>
        <taxon>Insecta</taxon>
        <taxon>Pterygota</taxon>
        <taxon>Neoptera</taxon>
        <taxon>Endopterygota</taxon>
        <taxon>Coleoptera</taxon>
        <taxon>Polyphaga</taxon>
        <taxon>Cucujiformia</taxon>
        <taxon>Curculionidae</taxon>
        <taxon>Ceutorhynchinae</taxon>
        <taxon>Ceutorhynchus</taxon>
    </lineage>
</organism>
<dbReference type="Proteomes" id="UP001152799">
    <property type="component" value="Chromosome 4"/>
</dbReference>
<dbReference type="OrthoDB" id="6514900at2759"/>
<sequence length="120" mass="13674">MKSALINFTIVFIILMGLHQQVVARPNFNSRVKRVSDPHFSDLETRVALHKINGIAITLPVAAGRDLDKIGRKRRSGRSGRSQSRFLEALFNQSDEDQGDPQAELILPNTYEDLFYDYKK</sequence>
<reference evidence="2" key="1">
    <citation type="submission" date="2022-01" db="EMBL/GenBank/DDBJ databases">
        <authorList>
            <person name="King R."/>
        </authorList>
    </citation>
    <scope>NUCLEOTIDE SEQUENCE</scope>
</reference>